<keyword evidence="2" id="KW-0677">Repeat</keyword>
<proteinExistence type="predicted"/>
<protein>
    <recommendedName>
        <fullName evidence="6">Cadherin domain-containing protein</fullName>
    </recommendedName>
</protein>
<dbReference type="CDD" id="cd11304">
    <property type="entry name" value="Cadherin_repeat"/>
    <property type="match status" value="1"/>
</dbReference>
<dbReference type="GO" id="GO:0005509">
    <property type="term" value="F:calcium ion binding"/>
    <property type="evidence" value="ECO:0007669"/>
    <property type="project" value="UniProtKB-UniRule"/>
</dbReference>
<dbReference type="GO" id="GO:0016020">
    <property type="term" value="C:membrane"/>
    <property type="evidence" value="ECO:0007669"/>
    <property type="project" value="UniProtKB-SubCell"/>
</dbReference>
<dbReference type="PROSITE" id="PS50268">
    <property type="entry name" value="CADHERIN_2"/>
    <property type="match status" value="1"/>
</dbReference>
<keyword evidence="3 5" id="KW-0106">Calcium</keyword>
<feature type="non-terminal residue" evidence="7">
    <location>
        <position position="55"/>
    </location>
</feature>
<reference evidence="7 8" key="1">
    <citation type="submission" date="2024-05" db="EMBL/GenBank/DDBJ databases">
        <title>Genome sequencing and assembly of Indian major carp, Cirrhinus mrigala (Hamilton, 1822).</title>
        <authorList>
            <person name="Mohindra V."/>
            <person name="Chowdhury L.M."/>
            <person name="Lal K."/>
            <person name="Jena J.K."/>
        </authorList>
    </citation>
    <scope>NUCLEOTIDE SEQUENCE [LARGE SCALE GENOMIC DNA]</scope>
    <source>
        <strain evidence="7">CM1030</strain>
        <tissue evidence="7">Blood</tissue>
    </source>
</reference>
<dbReference type="AlphaFoldDB" id="A0ABD0QP96"/>
<accession>A0ABD0QP96</accession>
<evidence type="ECO:0000259" key="6">
    <source>
        <dbReference type="PROSITE" id="PS50268"/>
    </source>
</evidence>
<keyword evidence="8" id="KW-1185">Reference proteome</keyword>
<comment type="subcellular location">
    <subcellularLocation>
        <location evidence="1">Membrane</location>
    </subcellularLocation>
</comment>
<sequence>MTVTATDADDTEYTNNGIVSYAIISQEPQLPKPDMFDINISTGTIYVRESGMDRE</sequence>
<evidence type="ECO:0000256" key="2">
    <source>
        <dbReference type="ARBA" id="ARBA00022737"/>
    </source>
</evidence>
<evidence type="ECO:0000313" key="8">
    <source>
        <dbReference type="Proteomes" id="UP001529510"/>
    </source>
</evidence>
<dbReference type="InterPro" id="IPR015919">
    <property type="entry name" value="Cadherin-like_sf"/>
</dbReference>
<gene>
    <name evidence="7" type="ORF">M9458_015161</name>
</gene>
<dbReference type="Proteomes" id="UP001529510">
    <property type="component" value="Unassembled WGS sequence"/>
</dbReference>
<feature type="domain" description="Cadherin" evidence="6">
    <location>
        <begin position="1"/>
        <end position="55"/>
    </location>
</feature>
<dbReference type="PANTHER" id="PTHR24027:SF319">
    <property type="entry name" value="CADHERIN-1"/>
    <property type="match status" value="1"/>
</dbReference>
<dbReference type="SUPFAM" id="SSF49313">
    <property type="entry name" value="Cadherin-like"/>
    <property type="match status" value="1"/>
</dbReference>
<keyword evidence="4" id="KW-0472">Membrane</keyword>
<evidence type="ECO:0000313" key="7">
    <source>
        <dbReference type="EMBL" id="KAL0188062.1"/>
    </source>
</evidence>
<dbReference type="InterPro" id="IPR039808">
    <property type="entry name" value="Cadherin"/>
</dbReference>
<dbReference type="InterPro" id="IPR002126">
    <property type="entry name" value="Cadherin-like_dom"/>
</dbReference>
<evidence type="ECO:0000256" key="3">
    <source>
        <dbReference type="ARBA" id="ARBA00022837"/>
    </source>
</evidence>
<name>A0ABD0QP96_CIRMR</name>
<evidence type="ECO:0000256" key="1">
    <source>
        <dbReference type="ARBA" id="ARBA00004370"/>
    </source>
</evidence>
<dbReference type="EMBL" id="JAMKFB020000007">
    <property type="protein sequence ID" value="KAL0188062.1"/>
    <property type="molecule type" value="Genomic_DNA"/>
</dbReference>
<dbReference type="Gene3D" id="2.60.40.60">
    <property type="entry name" value="Cadherins"/>
    <property type="match status" value="1"/>
</dbReference>
<organism evidence="7 8">
    <name type="scientific">Cirrhinus mrigala</name>
    <name type="common">Mrigala</name>
    <dbReference type="NCBI Taxonomy" id="683832"/>
    <lineage>
        <taxon>Eukaryota</taxon>
        <taxon>Metazoa</taxon>
        <taxon>Chordata</taxon>
        <taxon>Craniata</taxon>
        <taxon>Vertebrata</taxon>
        <taxon>Euteleostomi</taxon>
        <taxon>Actinopterygii</taxon>
        <taxon>Neopterygii</taxon>
        <taxon>Teleostei</taxon>
        <taxon>Ostariophysi</taxon>
        <taxon>Cypriniformes</taxon>
        <taxon>Cyprinidae</taxon>
        <taxon>Labeoninae</taxon>
        <taxon>Labeonini</taxon>
        <taxon>Cirrhinus</taxon>
    </lineage>
</organism>
<dbReference type="Pfam" id="PF00028">
    <property type="entry name" value="Cadherin"/>
    <property type="match status" value="1"/>
</dbReference>
<dbReference type="PANTHER" id="PTHR24027">
    <property type="entry name" value="CADHERIN-23"/>
    <property type="match status" value="1"/>
</dbReference>
<comment type="caution">
    <text evidence="7">The sequence shown here is derived from an EMBL/GenBank/DDBJ whole genome shotgun (WGS) entry which is preliminary data.</text>
</comment>
<evidence type="ECO:0000256" key="4">
    <source>
        <dbReference type="ARBA" id="ARBA00023136"/>
    </source>
</evidence>
<evidence type="ECO:0000256" key="5">
    <source>
        <dbReference type="PROSITE-ProRule" id="PRU00043"/>
    </source>
</evidence>